<feature type="chain" id="PRO_5032430509" evidence="1">
    <location>
        <begin position="31"/>
        <end position="189"/>
    </location>
</feature>
<dbReference type="EMBL" id="CP048882">
    <property type="protein sequence ID" value="QPP06583.1"/>
    <property type="molecule type" value="Genomic_DNA"/>
</dbReference>
<sequence length="189" mass="19634">MSMRTLLRRLTGAAALVFALVFAFPTSATAAEIGDAARSDAAQSVSAQAAGEAALSDRFPTGEAPGISALPDAPRDERSGFTAWSYHITSSCSGLEGPIRQGANYWGDAQETSSSGTPVECTGGYVQGCGGGNVVGCNWGQGDRIMLSTLVSDFALLAAHEFGHNWYGHSDPGCASWASPYDVMRPTMC</sequence>
<dbReference type="KEGG" id="sbat:G4Z16_09435"/>
<proteinExistence type="predicted"/>
<reference evidence="3" key="1">
    <citation type="submission" date="2020-02" db="EMBL/GenBank/DDBJ databases">
        <title>Streptomyces sp. ASO4wet.</title>
        <authorList>
            <person name="Risdian C."/>
            <person name="Landwehr W."/>
            <person name="Schupp P."/>
            <person name="Wink J."/>
        </authorList>
    </citation>
    <scope>NUCLEOTIDE SEQUENCE [LARGE SCALE GENOMIC DNA]</scope>
    <source>
        <strain evidence="3">ASO4wet</strain>
    </source>
</reference>
<accession>A0A7T1T551</accession>
<organism evidence="2 3">
    <name type="scientific">Streptomyces bathyalis</name>
    <dbReference type="NCBI Taxonomy" id="2710756"/>
    <lineage>
        <taxon>Bacteria</taxon>
        <taxon>Bacillati</taxon>
        <taxon>Actinomycetota</taxon>
        <taxon>Actinomycetes</taxon>
        <taxon>Kitasatosporales</taxon>
        <taxon>Streptomycetaceae</taxon>
        <taxon>Streptomyces</taxon>
    </lineage>
</organism>
<evidence type="ECO:0000313" key="3">
    <source>
        <dbReference type="Proteomes" id="UP000595046"/>
    </source>
</evidence>
<protein>
    <submittedName>
        <fullName evidence="2">Uncharacterized protein</fullName>
    </submittedName>
</protein>
<feature type="signal peptide" evidence="1">
    <location>
        <begin position="1"/>
        <end position="30"/>
    </location>
</feature>
<name>A0A7T1T551_9ACTN</name>
<keyword evidence="3" id="KW-1185">Reference proteome</keyword>
<evidence type="ECO:0000256" key="1">
    <source>
        <dbReference type="SAM" id="SignalP"/>
    </source>
</evidence>
<keyword evidence="1" id="KW-0732">Signal</keyword>
<evidence type="ECO:0000313" key="2">
    <source>
        <dbReference type="EMBL" id="QPP06583.1"/>
    </source>
</evidence>
<dbReference type="AlphaFoldDB" id="A0A7T1T551"/>
<gene>
    <name evidence="2" type="ORF">G4Z16_09435</name>
</gene>
<dbReference type="Proteomes" id="UP000595046">
    <property type="component" value="Chromosome"/>
</dbReference>